<comment type="caution">
    <text evidence="2">The sequence shown here is derived from an EMBL/GenBank/DDBJ whole genome shotgun (WGS) entry which is preliminary data.</text>
</comment>
<evidence type="ECO:0000256" key="1">
    <source>
        <dbReference type="SAM" id="MobiDB-lite"/>
    </source>
</evidence>
<accession>A0A2N5DBS3</accession>
<dbReference type="InterPro" id="IPR004027">
    <property type="entry name" value="SEC_C_motif"/>
</dbReference>
<feature type="compositionally biased region" description="Low complexity" evidence="1">
    <location>
        <begin position="1"/>
        <end position="16"/>
    </location>
</feature>
<gene>
    <name evidence="2" type="ORF">SGCZBJ_16010</name>
</gene>
<dbReference type="Gene3D" id="3.10.450.50">
    <property type="match status" value="1"/>
</dbReference>
<dbReference type="EMBL" id="PJRS01000032">
    <property type="protein sequence ID" value="PLR23406.1"/>
    <property type="molecule type" value="Genomic_DNA"/>
</dbReference>
<protein>
    <recommendedName>
        <fullName evidence="4">YecA family protein</fullName>
    </recommendedName>
</protein>
<name>A0A2N5DBS3_9CAUL</name>
<dbReference type="Pfam" id="PF02810">
    <property type="entry name" value="SEC-C"/>
    <property type="match status" value="1"/>
</dbReference>
<sequence length="37" mass="3755">MPSGGARPSGRPGAKAGRNKACPCGLGRKYKKCCGAY</sequence>
<organism evidence="2 3">
    <name type="scientific">Caulobacter zeae</name>
    <dbReference type="NCBI Taxonomy" id="2055137"/>
    <lineage>
        <taxon>Bacteria</taxon>
        <taxon>Pseudomonadati</taxon>
        <taxon>Pseudomonadota</taxon>
        <taxon>Alphaproteobacteria</taxon>
        <taxon>Caulobacterales</taxon>
        <taxon>Caulobacteraceae</taxon>
        <taxon>Caulobacter</taxon>
    </lineage>
</organism>
<dbReference type="AlphaFoldDB" id="A0A2N5DBS3"/>
<dbReference type="SUPFAM" id="SSF103642">
    <property type="entry name" value="Sec-C motif"/>
    <property type="match status" value="1"/>
</dbReference>
<dbReference type="Proteomes" id="UP000234479">
    <property type="component" value="Unassembled WGS sequence"/>
</dbReference>
<evidence type="ECO:0000313" key="3">
    <source>
        <dbReference type="Proteomes" id="UP000234479"/>
    </source>
</evidence>
<evidence type="ECO:0000313" key="2">
    <source>
        <dbReference type="EMBL" id="PLR23406.1"/>
    </source>
</evidence>
<feature type="region of interest" description="Disordered" evidence="1">
    <location>
        <begin position="1"/>
        <end position="20"/>
    </location>
</feature>
<dbReference type="RefSeq" id="WP_101718990.1">
    <property type="nucleotide sequence ID" value="NZ_PJRS01000032.1"/>
</dbReference>
<keyword evidence="3" id="KW-1185">Reference proteome</keyword>
<evidence type="ECO:0008006" key="4">
    <source>
        <dbReference type="Google" id="ProtNLM"/>
    </source>
</evidence>
<reference evidence="2 3" key="1">
    <citation type="submission" date="2017-12" db="EMBL/GenBank/DDBJ databases">
        <title>The genome sequence of Caulobacter sp. 410.</title>
        <authorList>
            <person name="Gao J."/>
            <person name="Mao X."/>
            <person name="Sun J."/>
        </authorList>
    </citation>
    <scope>NUCLEOTIDE SEQUENCE [LARGE SCALE GENOMIC DNA]</scope>
    <source>
        <strain evidence="2 3">410</strain>
    </source>
</reference>
<proteinExistence type="predicted"/>